<evidence type="ECO:0000256" key="1">
    <source>
        <dbReference type="SAM" id="Phobius"/>
    </source>
</evidence>
<keyword evidence="1" id="KW-0812">Transmembrane</keyword>
<name>V4UQP0_CITCL</name>
<organism evidence="2 3">
    <name type="scientific">Citrus clementina</name>
    <name type="common">Clementine</name>
    <name type="synonym">Citrus deliciosa x Citrus sinensis</name>
    <dbReference type="NCBI Taxonomy" id="85681"/>
    <lineage>
        <taxon>Eukaryota</taxon>
        <taxon>Viridiplantae</taxon>
        <taxon>Streptophyta</taxon>
        <taxon>Embryophyta</taxon>
        <taxon>Tracheophyta</taxon>
        <taxon>Spermatophyta</taxon>
        <taxon>Magnoliopsida</taxon>
        <taxon>eudicotyledons</taxon>
        <taxon>Gunneridae</taxon>
        <taxon>Pentapetalae</taxon>
        <taxon>rosids</taxon>
        <taxon>malvids</taxon>
        <taxon>Sapindales</taxon>
        <taxon>Rutaceae</taxon>
        <taxon>Aurantioideae</taxon>
        <taxon>Citrus</taxon>
    </lineage>
</organism>
<keyword evidence="1" id="KW-0472">Membrane</keyword>
<dbReference type="KEGG" id="cic:CICLE_v10013269mg"/>
<evidence type="ECO:0000313" key="3">
    <source>
        <dbReference type="Proteomes" id="UP000030687"/>
    </source>
</evidence>
<keyword evidence="1" id="KW-1133">Transmembrane helix</keyword>
<dbReference type="AlphaFoldDB" id="V4UQP0"/>
<dbReference type="Gramene" id="ESR41834">
    <property type="protein sequence ID" value="ESR41834"/>
    <property type="gene ID" value="CICLE_v10013269mg"/>
</dbReference>
<gene>
    <name evidence="2" type="ORF">CICLE_v10013269mg</name>
</gene>
<protein>
    <submittedName>
        <fullName evidence="2">Uncharacterized protein</fullName>
    </submittedName>
</protein>
<accession>V4UQP0</accession>
<dbReference type="EMBL" id="KI536861">
    <property type="protein sequence ID" value="ESR41834.1"/>
    <property type="molecule type" value="Genomic_DNA"/>
</dbReference>
<dbReference type="Proteomes" id="UP000030687">
    <property type="component" value="Unassembled WGS sequence"/>
</dbReference>
<sequence>MHKLIKISKTSIDSVRLLEKKHNQHNLIICNFFFSNWIIISIFVSDRSLVGSRSSILVGNVTSPLKAISEI</sequence>
<proteinExistence type="predicted"/>
<dbReference type="InParanoid" id="V4UQP0"/>
<feature type="transmembrane region" description="Helical" evidence="1">
    <location>
        <begin position="26"/>
        <end position="44"/>
    </location>
</feature>
<reference evidence="2 3" key="1">
    <citation type="submission" date="2013-10" db="EMBL/GenBank/DDBJ databases">
        <authorList>
            <consortium name="International Citrus Genome Consortium"/>
            <person name="Jenkins J."/>
            <person name="Schmutz J."/>
            <person name="Prochnik S."/>
            <person name="Rokhsar D."/>
            <person name="Gmitter F."/>
            <person name="Ollitrault P."/>
            <person name="Machado M."/>
            <person name="Talon M."/>
            <person name="Wincker P."/>
            <person name="Jaillon O."/>
            <person name="Morgante M."/>
        </authorList>
    </citation>
    <scope>NUCLEOTIDE SEQUENCE</scope>
    <source>
        <strain evidence="3">cv. Clemenules</strain>
    </source>
</reference>
<keyword evidence="3" id="KW-1185">Reference proteome</keyword>
<evidence type="ECO:0000313" key="2">
    <source>
        <dbReference type="EMBL" id="ESR41834.1"/>
    </source>
</evidence>